<keyword evidence="4 9" id="KW-1133">Transmembrane helix</keyword>
<dbReference type="PANTHER" id="PTHR24186:SF38">
    <property type="entry name" value="ANKYRIN REPEAT FAMILY PROTEIN"/>
    <property type="match status" value="1"/>
</dbReference>
<evidence type="ECO:0000313" key="11">
    <source>
        <dbReference type="Proteomes" id="UP000235220"/>
    </source>
</evidence>
<dbReference type="InterPro" id="IPR036770">
    <property type="entry name" value="Ankyrin_rpt-contain_sf"/>
</dbReference>
<feature type="compositionally biased region" description="Polar residues" evidence="8">
    <location>
        <begin position="629"/>
        <end position="640"/>
    </location>
</feature>
<dbReference type="Proteomes" id="UP000235220">
    <property type="component" value="Chromosome 7"/>
</dbReference>
<protein>
    <submittedName>
        <fullName evidence="12">Ankyrin repeat-containing protein ITN1-like</fullName>
    </submittedName>
</protein>
<dbReference type="Pfam" id="PF13962">
    <property type="entry name" value="PGG"/>
    <property type="match status" value="1"/>
</dbReference>
<dbReference type="Pfam" id="PF13857">
    <property type="entry name" value="Ank_5"/>
    <property type="match status" value="1"/>
</dbReference>
<evidence type="ECO:0000256" key="3">
    <source>
        <dbReference type="ARBA" id="ARBA00022737"/>
    </source>
</evidence>
<organism evidence="11 12">
    <name type="scientific">Juglans regia</name>
    <name type="common">English walnut</name>
    <dbReference type="NCBI Taxonomy" id="51240"/>
    <lineage>
        <taxon>Eukaryota</taxon>
        <taxon>Viridiplantae</taxon>
        <taxon>Streptophyta</taxon>
        <taxon>Embryophyta</taxon>
        <taxon>Tracheophyta</taxon>
        <taxon>Spermatophyta</taxon>
        <taxon>Magnoliopsida</taxon>
        <taxon>eudicotyledons</taxon>
        <taxon>Gunneridae</taxon>
        <taxon>Pentapetalae</taxon>
        <taxon>rosids</taxon>
        <taxon>fabids</taxon>
        <taxon>Fagales</taxon>
        <taxon>Juglandaceae</taxon>
        <taxon>Juglans</taxon>
    </lineage>
</organism>
<dbReference type="Pfam" id="PF12796">
    <property type="entry name" value="Ank_2"/>
    <property type="match status" value="2"/>
</dbReference>
<keyword evidence="6 9" id="KW-0472">Membrane</keyword>
<feature type="transmembrane region" description="Helical" evidence="9">
    <location>
        <begin position="515"/>
        <end position="533"/>
    </location>
</feature>
<dbReference type="PROSITE" id="PS50297">
    <property type="entry name" value="ANK_REP_REGION"/>
    <property type="match status" value="1"/>
</dbReference>
<evidence type="ECO:0000256" key="2">
    <source>
        <dbReference type="ARBA" id="ARBA00022692"/>
    </source>
</evidence>
<keyword evidence="3" id="KW-0677">Repeat</keyword>
<feature type="region of interest" description="Disordered" evidence="8">
    <location>
        <begin position="621"/>
        <end position="646"/>
    </location>
</feature>
<evidence type="ECO:0000256" key="9">
    <source>
        <dbReference type="SAM" id="Phobius"/>
    </source>
</evidence>
<feature type="transmembrane region" description="Helical" evidence="9">
    <location>
        <begin position="579"/>
        <end position="605"/>
    </location>
</feature>
<dbReference type="FunCoup" id="A0A6P9EM09">
    <property type="interactions" value="103"/>
</dbReference>
<dbReference type="SMART" id="SM00248">
    <property type="entry name" value="ANK"/>
    <property type="match status" value="8"/>
</dbReference>
<gene>
    <name evidence="12" type="primary">LOC109004914</name>
</gene>
<dbReference type="KEGG" id="jre:109004914"/>
<dbReference type="GO" id="GO:0005886">
    <property type="term" value="C:plasma membrane"/>
    <property type="evidence" value="ECO:0000318"/>
    <property type="project" value="GO_Central"/>
</dbReference>
<evidence type="ECO:0000256" key="1">
    <source>
        <dbReference type="ARBA" id="ARBA00004141"/>
    </source>
</evidence>
<sequence>MDIKLLEAIQTNDTLTLISLFQANEGVLEQRTADSLDTALHLAAKFGHVDLASEIVTLCPDLVAAQNKMLETPIHEACRHGSAEVLKLLLTTNPMAACKLNSENKLAFFMACSNGHLDVVNLFLNHPAGMLGLEENVFDPTCVHVAAKNGHMDAVIELLNACPDFARTIDEKGNSLLHYACIQGHREATRMLINCDASLTLHRNINGYIPVHMASMNGKVAVLEELVLMASVSFHYDTNEGESVFHLAVRHGQYDALVYLVHTCNGTSLIHYQDLYGNTILHVAVSGGRHQIAEYLIKKTKVHINARNLRGLTALDILDQAKDSAENRRLESKFVKAGGRRSIELLSRSPAEERTNSQRLPIMQGCIATELEMPIMNETISPKSKSSPRFSLGTSSRISSPQFQAGETFDCETYRRDSSLFPPNMRQHKHLNKGLQENIGESYTRYRHEHHAIYMEALQNARNTIILVAILIATVTFAAGISPPGGLHQQGGKSRGKSILGGTLAFKVFEVSNNIALFTSLSIVIVLVSIIPFRRKPLMILLSVAHKAMWVAVAFMATSYVAATWAVMPRSKGTKWMLVMLLAVSGATLVVVFIVLSVMLVKHWLRKTKWRKLRKDSREGVADRDPDMESQNSDVESSYLQGYHSY</sequence>
<evidence type="ECO:0000313" key="12">
    <source>
        <dbReference type="RefSeq" id="XP_035548466.1"/>
    </source>
</evidence>
<keyword evidence="5 7" id="KW-0040">ANK repeat</keyword>
<dbReference type="InterPro" id="IPR026961">
    <property type="entry name" value="PGG_dom"/>
</dbReference>
<feature type="repeat" description="ANK" evidence="7">
    <location>
        <begin position="172"/>
        <end position="204"/>
    </location>
</feature>
<keyword evidence="2 9" id="KW-0812">Transmembrane</keyword>
<reference evidence="12" key="1">
    <citation type="submission" date="2025-08" db="UniProtKB">
        <authorList>
            <consortium name="RefSeq"/>
        </authorList>
    </citation>
    <scope>IDENTIFICATION</scope>
    <source>
        <tissue evidence="12">Leaves</tissue>
    </source>
</reference>
<name>A0A6P9EM09_JUGRE</name>
<proteinExistence type="predicted"/>
<comment type="subcellular location">
    <subcellularLocation>
        <location evidence="1">Membrane</location>
        <topology evidence="1">Multi-pass membrane protein</topology>
    </subcellularLocation>
</comment>
<dbReference type="OrthoDB" id="20872at2759"/>
<evidence type="ECO:0000256" key="4">
    <source>
        <dbReference type="ARBA" id="ARBA00022989"/>
    </source>
</evidence>
<dbReference type="InParanoid" id="A0A6P9EM09"/>
<dbReference type="SUPFAM" id="SSF48403">
    <property type="entry name" value="Ankyrin repeat"/>
    <property type="match status" value="1"/>
</dbReference>
<dbReference type="GeneID" id="109004914"/>
<keyword evidence="11" id="KW-1185">Reference proteome</keyword>
<accession>A0A6P9EM09</accession>
<feature type="transmembrane region" description="Helical" evidence="9">
    <location>
        <begin position="464"/>
        <end position="482"/>
    </location>
</feature>
<feature type="domain" description="PGG" evidence="10">
    <location>
        <begin position="456"/>
        <end position="567"/>
    </location>
</feature>
<dbReference type="AlphaFoldDB" id="A0A6P9EM09"/>
<evidence type="ECO:0000256" key="5">
    <source>
        <dbReference type="ARBA" id="ARBA00023043"/>
    </source>
</evidence>
<dbReference type="Gene3D" id="1.25.40.20">
    <property type="entry name" value="Ankyrin repeat-containing domain"/>
    <property type="match status" value="3"/>
</dbReference>
<evidence type="ECO:0000259" key="10">
    <source>
        <dbReference type="Pfam" id="PF13962"/>
    </source>
</evidence>
<dbReference type="PANTHER" id="PTHR24186">
    <property type="entry name" value="PROTEIN PHOSPHATASE 1 REGULATORY SUBUNIT"/>
    <property type="match status" value="1"/>
</dbReference>
<dbReference type="PROSITE" id="PS50088">
    <property type="entry name" value="ANK_REPEAT"/>
    <property type="match status" value="1"/>
</dbReference>
<dbReference type="InterPro" id="IPR002110">
    <property type="entry name" value="Ankyrin_rpt"/>
</dbReference>
<dbReference type="RefSeq" id="XP_035548466.1">
    <property type="nucleotide sequence ID" value="XM_035692573.1"/>
</dbReference>
<feature type="transmembrane region" description="Helical" evidence="9">
    <location>
        <begin position="545"/>
        <end position="567"/>
    </location>
</feature>
<evidence type="ECO:0000256" key="7">
    <source>
        <dbReference type="PROSITE-ProRule" id="PRU00023"/>
    </source>
</evidence>
<feature type="region of interest" description="Disordered" evidence="8">
    <location>
        <begin position="380"/>
        <end position="399"/>
    </location>
</feature>
<evidence type="ECO:0000256" key="8">
    <source>
        <dbReference type="SAM" id="MobiDB-lite"/>
    </source>
</evidence>
<evidence type="ECO:0000256" key="6">
    <source>
        <dbReference type="ARBA" id="ARBA00023136"/>
    </source>
</evidence>